<gene>
    <name evidence="3" type="ORF">C8P66_101194</name>
</gene>
<evidence type="ECO:0000259" key="2">
    <source>
        <dbReference type="Pfam" id="PF00561"/>
    </source>
</evidence>
<proteinExistence type="predicted"/>
<dbReference type="InterPro" id="IPR050228">
    <property type="entry name" value="Carboxylesterase_BioH"/>
</dbReference>
<dbReference type="SUPFAM" id="SSF53474">
    <property type="entry name" value="alpha/beta-Hydrolases"/>
    <property type="match status" value="1"/>
</dbReference>
<reference evidence="3 4" key="1">
    <citation type="submission" date="2018-06" db="EMBL/GenBank/DDBJ databases">
        <title>Genomic Encyclopedia of Archaeal and Bacterial Type Strains, Phase II (KMG-II): from individual species to whole genera.</title>
        <authorList>
            <person name="Goeker M."/>
        </authorList>
    </citation>
    <scope>NUCLEOTIDE SEQUENCE [LARGE SCALE GENOMIC DNA]</scope>
    <source>
        <strain evidence="3 4">DSM 24525</strain>
    </source>
</reference>
<dbReference type="GO" id="GO:0016787">
    <property type="term" value="F:hydrolase activity"/>
    <property type="evidence" value="ECO:0007669"/>
    <property type="project" value="UniProtKB-KW"/>
</dbReference>
<keyword evidence="4" id="KW-1185">Reference proteome</keyword>
<dbReference type="InterPro" id="IPR029058">
    <property type="entry name" value="AB_hydrolase_fold"/>
</dbReference>
<evidence type="ECO:0000313" key="3">
    <source>
        <dbReference type="EMBL" id="PZW50978.1"/>
    </source>
</evidence>
<feature type="domain" description="AB hydrolase-1" evidence="2">
    <location>
        <begin position="225"/>
        <end position="289"/>
    </location>
</feature>
<feature type="signal peptide" evidence="1">
    <location>
        <begin position="1"/>
        <end position="30"/>
    </location>
</feature>
<dbReference type="EMBL" id="QKYU01000001">
    <property type="protein sequence ID" value="PZW50978.1"/>
    <property type="molecule type" value="Genomic_DNA"/>
</dbReference>
<keyword evidence="1" id="KW-0732">Signal</keyword>
<dbReference type="InterPro" id="IPR000073">
    <property type="entry name" value="AB_hydrolase_1"/>
</dbReference>
<dbReference type="Proteomes" id="UP000249688">
    <property type="component" value="Unassembled WGS sequence"/>
</dbReference>
<dbReference type="Gene3D" id="3.40.50.1820">
    <property type="entry name" value="alpha/beta hydrolase"/>
    <property type="match status" value="1"/>
</dbReference>
<evidence type="ECO:0000313" key="4">
    <source>
        <dbReference type="Proteomes" id="UP000249688"/>
    </source>
</evidence>
<dbReference type="Pfam" id="PF00561">
    <property type="entry name" value="Abhydrolase_1"/>
    <property type="match status" value="1"/>
</dbReference>
<name>A0A2W7IW41_9PROT</name>
<accession>A0A2W7IW41</accession>
<dbReference type="PANTHER" id="PTHR43194">
    <property type="entry name" value="HYDROLASE ALPHA/BETA FOLD FAMILY"/>
    <property type="match status" value="1"/>
</dbReference>
<feature type="chain" id="PRO_5016071470" evidence="1">
    <location>
        <begin position="31"/>
        <end position="351"/>
    </location>
</feature>
<keyword evidence="3" id="KW-0378">Hydrolase</keyword>
<organism evidence="3 4">
    <name type="scientific">Humitalea rosea</name>
    <dbReference type="NCBI Taxonomy" id="990373"/>
    <lineage>
        <taxon>Bacteria</taxon>
        <taxon>Pseudomonadati</taxon>
        <taxon>Pseudomonadota</taxon>
        <taxon>Alphaproteobacteria</taxon>
        <taxon>Acetobacterales</taxon>
        <taxon>Roseomonadaceae</taxon>
        <taxon>Humitalea</taxon>
    </lineage>
</organism>
<comment type="caution">
    <text evidence="3">The sequence shown here is derived from an EMBL/GenBank/DDBJ whole genome shotgun (WGS) entry which is preliminary data.</text>
</comment>
<dbReference type="PANTHER" id="PTHR43194:SF5">
    <property type="entry name" value="PIMELOYL-[ACYL-CARRIER PROTEIN] METHYL ESTER ESTERASE"/>
    <property type="match status" value="1"/>
</dbReference>
<protein>
    <submittedName>
        <fullName evidence="3">Alpha/beta hydrolase family protein</fullName>
    </submittedName>
</protein>
<dbReference type="RefSeq" id="WP_245903140.1">
    <property type="nucleotide sequence ID" value="NZ_QKYU01000001.1"/>
</dbReference>
<evidence type="ECO:0000256" key="1">
    <source>
        <dbReference type="SAM" id="SignalP"/>
    </source>
</evidence>
<sequence>MPNPTRFPRSLAPRAWLAMALALAAPAAMAQEAGPISLERFGSFHVGGRMVEISGQPIREYMPTTGGQLNRIDPNGAYLVGQMYAQYMIPAQQRGTVPLLLWHGAYLTGVTYETTPDGRPGWDQFFLRRGWATYVSDAVERGRAGWAMVPEIFREPVFLPMQNPWERFRIGDGAGSYARGTTREGGQFPSDAASYGNFMRQVVPRFLSTDEAVKAGYIALLERVGPSVVIAHSQGGAFAWQVAQMRPDLFRALILIEPAGTGVPAEAARLKDVPQLFLYGDYLDVDARWGAIRANARRFVGLVREAGGQVEEVDLPARGIHGNSHMVMMDRNGDVVAQILQDWLVARGLWN</sequence>
<dbReference type="AlphaFoldDB" id="A0A2W7IW41"/>
<dbReference type="CDD" id="cd12808">
    <property type="entry name" value="Esterase_713_like-1"/>
    <property type="match status" value="1"/>
</dbReference>